<organism evidence="1 2">
    <name type="scientific">Polyangium fumosum</name>
    <dbReference type="NCBI Taxonomy" id="889272"/>
    <lineage>
        <taxon>Bacteria</taxon>
        <taxon>Pseudomonadati</taxon>
        <taxon>Myxococcota</taxon>
        <taxon>Polyangia</taxon>
        <taxon>Polyangiales</taxon>
        <taxon>Polyangiaceae</taxon>
        <taxon>Polyangium</taxon>
    </lineage>
</organism>
<dbReference type="RefSeq" id="WP_136933174.1">
    <property type="nucleotide sequence ID" value="NZ_SSMQ01000044.1"/>
</dbReference>
<proteinExistence type="predicted"/>
<comment type="caution">
    <text evidence="1">The sequence shown here is derived from an EMBL/GenBank/DDBJ whole genome shotgun (WGS) entry which is preliminary data.</text>
</comment>
<dbReference type="OrthoDB" id="5501219at2"/>
<protein>
    <submittedName>
        <fullName evidence="1">Uncharacterized protein</fullName>
    </submittedName>
</protein>
<dbReference type="EMBL" id="SSMQ01000044">
    <property type="protein sequence ID" value="TKD00821.1"/>
    <property type="molecule type" value="Genomic_DNA"/>
</dbReference>
<reference evidence="1 2" key="1">
    <citation type="submission" date="2019-04" db="EMBL/GenBank/DDBJ databases">
        <authorList>
            <person name="Li Y."/>
            <person name="Wang J."/>
        </authorList>
    </citation>
    <scope>NUCLEOTIDE SEQUENCE [LARGE SCALE GENOMIC DNA]</scope>
    <source>
        <strain evidence="1 2">DSM 14668</strain>
    </source>
</reference>
<sequence>MPARSDLVRTAIVVGISALCIGAVQGRVAEQHARVKETSDVHLLPPPKEVVTLSFGYRAALADVLWAHVLVSQGLHTFERRRFENVADLIDTINELDPEFRDPYLMSDALITIQFGESQRADVVRTRAILERGTRNRPLDPEIWRTAGQFIAFIAPGTYLTDAEERAAWKADGARMLARAAELGGDAGQMGWAAVAGAGILSRQGERDAAIRLIQRTLAVTDDEELRERLQRELAKHIGEAKLDAYRRRQTEMLDLARRDLPFVSKSTLFVLGPPFDPAYCAGGAHADDRRCALTWKAWAATGSDEPR</sequence>
<name>A0A4V5PMJ6_9BACT</name>
<accession>A0A4V5PMJ6</accession>
<dbReference type="AlphaFoldDB" id="A0A4V5PMJ6"/>
<gene>
    <name evidence="1" type="ORF">E8A74_33405</name>
</gene>
<evidence type="ECO:0000313" key="2">
    <source>
        <dbReference type="Proteomes" id="UP000309215"/>
    </source>
</evidence>
<dbReference type="Proteomes" id="UP000309215">
    <property type="component" value="Unassembled WGS sequence"/>
</dbReference>
<keyword evidence="2" id="KW-1185">Reference proteome</keyword>
<evidence type="ECO:0000313" key="1">
    <source>
        <dbReference type="EMBL" id="TKD00821.1"/>
    </source>
</evidence>